<dbReference type="AlphaFoldDB" id="A0AAX4JNP0"/>
<dbReference type="EMBL" id="CP144098">
    <property type="protein sequence ID" value="WWC86493.1"/>
    <property type="molecule type" value="Genomic_DNA"/>
</dbReference>
<keyword evidence="3" id="KW-1185">Reference proteome</keyword>
<dbReference type="RefSeq" id="XP_066073256.1">
    <property type="nucleotide sequence ID" value="XM_066217159.1"/>
</dbReference>
<sequence>MPNTWPFKRVSSNPSMRGHELPTYQQSTVTDTSLYNHSSGDNNNTTSTNRNSSNAANSHDRELSKRERLLLLTAGLSLAGTVTTGLVMGSKLEEKQSLLRESQWREGLLQDKYDELKQSCQVTPNAIESNESDPSIITGNKKNDEASTSTLVSITTTQDSLFPTNANAAGRSAQT</sequence>
<proteinExistence type="predicted"/>
<accession>A0AAX4JNP0</accession>
<evidence type="ECO:0008006" key="4">
    <source>
        <dbReference type="Google" id="ProtNLM"/>
    </source>
</evidence>
<feature type="compositionally biased region" description="Polar residues" evidence="1">
    <location>
        <begin position="23"/>
        <end position="35"/>
    </location>
</feature>
<evidence type="ECO:0000256" key="1">
    <source>
        <dbReference type="SAM" id="MobiDB-lite"/>
    </source>
</evidence>
<gene>
    <name evidence="2" type="ORF">L201_001370</name>
</gene>
<protein>
    <recommendedName>
        <fullName evidence="4">YtxH domain-containing protein</fullName>
    </recommendedName>
</protein>
<feature type="region of interest" description="Disordered" evidence="1">
    <location>
        <begin position="1"/>
        <end position="63"/>
    </location>
</feature>
<feature type="compositionally biased region" description="Low complexity" evidence="1">
    <location>
        <begin position="36"/>
        <end position="57"/>
    </location>
</feature>
<evidence type="ECO:0000313" key="3">
    <source>
        <dbReference type="Proteomes" id="UP001355207"/>
    </source>
</evidence>
<name>A0AAX4JNP0_9TREE</name>
<dbReference type="Proteomes" id="UP001355207">
    <property type="component" value="Chromosome 1"/>
</dbReference>
<dbReference type="GeneID" id="91092042"/>
<reference evidence="2 3" key="1">
    <citation type="submission" date="2024-01" db="EMBL/GenBank/DDBJ databases">
        <title>Comparative genomics of Cryptococcus and Kwoniella reveals pathogenesis evolution and contrasting modes of karyotype evolution via chromosome fusion or intercentromeric recombination.</title>
        <authorList>
            <person name="Coelho M.A."/>
            <person name="David-Palma M."/>
            <person name="Shea T."/>
            <person name="Bowers K."/>
            <person name="McGinley-Smith S."/>
            <person name="Mohammad A.W."/>
            <person name="Gnirke A."/>
            <person name="Yurkov A.M."/>
            <person name="Nowrousian M."/>
            <person name="Sun S."/>
            <person name="Cuomo C.A."/>
            <person name="Heitman J."/>
        </authorList>
    </citation>
    <scope>NUCLEOTIDE SEQUENCE [LARGE SCALE GENOMIC DNA]</scope>
    <source>
        <strain evidence="2 3">CBS 6074</strain>
    </source>
</reference>
<organism evidence="2 3">
    <name type="scientific">Kwoniella dendrophila CBS 6074</name>
    <dbReference type="NCBI Taxonomy" id="1295534"/>
    <lineage>
        <taxon>Eukaryota</taxon>
        <taxon>Fungi</taxon>
        <taxon>Dikarya</taxon>
        <taxon>Basidiomycota</taxon>
        <taxon>Agaricomycotina</taxon>
        <taxon>Tremellomycetes</taxon>
        <taxon>Tremellales</taxon>
        <taxon>Cryptococcaceae</taxon>
        <taxon>Kwoniella</taxon>
    </lineage>
</organism>
<evidence type="ECO:0000313" key="2">
    <source>
        <dbReference type="EMBL" id="WWC86493.1"/>
    </source>
</evidence>
<feature type="region of interest" description="Disordered" evidence="1">
    <location>
        <begin position="126"/>
        <end position="145"/>
    </location>
</feature>